<dbReference type="Pfam" id="PF00884">
    <property type="entry name" value="Sulfatase"/>
    <property type="match status" value="1"/>
</dbReference>
<dbReference type="PANTHER" id="PTHR42693:SF53">
    <property type="entry name" value="ENDO-4-O-SULFATASE"/>
    <property type="match status" value="1"/>
</dbReference>
<evidence type="ECO:0000256" key="3">
    <source>
        <dbReference type="ARBA" id="ARBA00022801"/>
    </source>
</evidence>
<dbReference type="EMBL" id="BLLK01000047">
    <property type="protein sequence ID" value="GFH53845.1"/>
    <property type="molecule type" value="Genomic_DNA"/>
</dbReference>
<dbReference type="PROSITE" id="PS51670">
    <property type="entry name" value="SHKT"/>
    <property type="match status" value="1"/>
</dbReference>
<dbReference type="InterPro" id="IPR050738">
    <property type="entry name" value="Sulfatase"/>
</dbReference>
<accession>A0AAD3CZM4</accession>
<dbReference type="InterPro" id="IPR017850">
    <property type="entry name" value="Alkaline_phosphatase_core_sf"/>
</dbReference>
<dbReference type="SUPFAM" id="SSF53649">
    <property type="entry name" value="Alkaline phosphatase-like"/>
    <property type="match status" value="1"/>
</dbReference>
<evidence type="ECO:0000256" key="2">
    <source>
        <dbReference type="ARBA" id="ARBA00022723"/>
    </source>
</evidence>
<dbReference type="PROSITE" id="PS00523">
    <property type="entry name" value="SULFATASE_1"/>
    <property type="match status" value="1"/>
</dbReference>
<evidence type="ECO:0000256" key="1">
    <source>
        <dbReference type="ARBA" id="ARBA00008779"/>
    </source>
</evidence>
<feature type="domain" description="ShKT" evidence="5">
    <location>
        <begin position="513"/>
        <end position="547"/>
    </location>
</feature>
<dbReference type="AlphaFoldDB" id="A0AAD3CZM4"/>
<gene>
    <name evidence="6" type="ORF">CTEN210_10321</name>
</gene>
<dbReference type="InterPro" id="IPR003582">
    <property type="entry name" value="ShKT_dom"/>
</dbReference>
<evidence type="ECO:0000259" key="5">
    <source>
        <dbReference type="PROSITE" id="PS51670"/>
    </source>
</evidence>
<organism evidence="6 7">
    <name type="scientific">Chaetoceros tenuissimus</name>
    <dbReference type="NCBI Taxonomy" id="426638"/>
    <lineage>
        <taxon>Eukaryota</taxon>
        <taxon>Sar</taxon>
        <taxon>Stramenopiles</taxon>
        <taxon>Ochrophyta</taxon>
        <taxon>Bacillariophyta</taxon>
        <taxon>Coscinodiscophyceae</taxon>
        <taxon>Chaetocerotophycidae</taxon>
        <taxon>Chaetocerotales</taxon>
        <taxon>Chaetocerotaceae</taxon>
        <taxon>Chaetoceros</taxon>
    </lineage>
</organism>
<comment type="caution">
    <text evidence="6">The sequence shown here is derived from an EMBL/GenBank/DDBJ whole genome shotgun (WGS) entry which is preliminary data.</text>
</comment>
<evidence type="ECO:0000313" key="7">
    <source>
        <dbReference type="Proteomes" id="UP001054902"/>
    </source>
</evidence>
<sequence>MSDEHNLRTLSCYRNNLLTKYPQESVGIWGDVYVETPHIDSIAEQGVLFSNFYTSVPLCTPARSSFLTGKYPYNNGGSTNDHLLGSEEKTWANVLQDNGYYTSYRYNKGDWKCYEEFSDGTFTMELSIEKCIDMYGEDLKKHYTTDFFFDRGIDFIETATEEGNGPFALFLSVTDPHSPNTVRPPYDTLYSDVDIKVPRTTIQKILRDPAAPSFHFQSKNSKYDMNLTQGEIKGYLNKIDKKYNLEKHVQQYFGMVKLLDDKVGELLEKLKDLQIDNETMVIFTSDHGDLLGEHGRINKNMPYKTSAGVPLIIKYPNEVQGNRTIEKVFSQIDFAPTLLGLLNLEHDIVFDGIDESKEILQNNSTAAMHNYTMKTIVSYSTFWKEHAWIAAITSGYKYIIHSQGAPVLFDLDQDPDELYNVVADPSYSKIAPILRDAALKLLSHIKSDEAIYLDPPSCNDSRDLLKINDGDGWEVELFCDILNKGGWLCKNSLVKQHCPIVCGEECGDSTGELRYKGLITNCANMTRSSCHSNDVSMFCPETCDAKCFDDEYFKFRDWKKKMKMCPYIMKDKLKAAKRRMNVCKDQTIANQCKWSCGLCKDSIKDDEVFKFYTPKKLRPCHFISKDDRFTRRRQERFCSTTYEGVVVKDACALSCGNF</sequence>
<keyword evidence="7" id="KW-1185">Reference proteome</keyword>
<protein>
    <recommendedName>
        <fullName evidence="5">ShKT domain-containing protein</fullName>
    </recommendedName>
</protein>
<dbReference type="GO" id="GO:0004065">
    <property type="term" value="F:arylsulfatase activity"/>
    <property type="evidence" value="ECO:0007669"/>
    <property type="project" value="TreeGrafter"/>
</dbReference>
<evidence type="ECO:0000256" key="4">
    <source>
        <dbReference type="ARBA" id="ARBA00022837"/>
    </source>
</evidence>
<dbReference type="InterPro" id="IPR000917">
    <property type="entry name" value="Sulfatase_N"/>
</dbReference>
<reference evidence="6 7" key="1">
    <citation type="journal article" date="2021" name="Sci. Rep.">
        <title>The genome of the diatom Chaetoceros tenuissimus carries an ancient integrated fragment of an extant virus.</title>
        <authorList>
            <person name="Hongo Y."/>
            <person name="Kimura K."/>
            <person name="Takaki Y."/>
            <person name="Yoshida Y."/>
            <person name="Baba S."/>
            <person name="Kobayashi G."/>
            <person name="Nagasaki K."/>
            <person name="Hano T."/>
            <person name="Tomaru Y."/>
        </authorList>
    </citation>
    <scope>NUCLEOTIDE SEQUENCE [LARGE SCALE GENOMIC DNA]</scope>
    <source>
        <strain evidence="6 7">NIES-3715</strain>
    </source>
</reference>
<keyword evidence="2" id="KW-0479">Metal-binding</keyword>
<keyword evidence="3" id="KW-0378">Hydrolase</keyword>
<evidence type="ECO:0000313" key="6">
    <source>
        <dbReference type="EMBL" id="GFH53845.1"/>
    </source>
</evidence>
<name>A0AAD3CZM4_9STRA</name>
<comment type="similarity">
    <text evidence="1">Belongs to the sulfatase family.</text>
</comment>
<proteinExistence type="inferred from homology"/>
<dbReference type="Gene3D" id="3.40.720.10">
    <property type="entry name" value="Alkaline Phosphatase, subunit A"/>
    <property type="match status" value="1"/>
</dbReference>
<dbReference type="GO" id="GO:0046872">
    <property type="term" value="F:metal ion binding"/>
    <property type="evidence" value="ECO:0007669"/>
    <property type="project" value="UniProtKB-KW"/>
</dbReference>
<dbReference type="InterPro" id="IPR024607">
    <property type="entry name" value="Sulfatase_CS"/>
</dbReference>
<keyword evidence="4" id="KW-0106">Calcium</keyword>
<dbReference type="Proteomes" id="UP001054902">
    <property type="component" value="Unassembled WGS sequence"/>
</dbReference>
<dbReference type="PANTHER" id="PTHR42693">
    <property type="entry name" value="ARYLSULFATASE FAMILY MEMBER"/>
    <property type="match status" value="1"/>
</dbReference>